<dbReference type="Proteomes" id="UP001374584">
    <property type="component" value="Unassembled WGS sequence"/>
</dbReference>
<sequence length="66" mass="8074">MRKFLILDLSFYLLDVLNVYDVVAFSLLLDHIATFFIWIFFFFHWPPMKLSVPVFYTYWTLICVDK</sequence>
<gene>
    <name evidence="2" type="ORF">VNO80_30607</name>
</gene>
<dbReference type="AlphaFoldDB" id="A0AAN9QJN1"/>
<evidence type="ECO:0000313" key="3">
    <source>
        <dbReference type="Proteomes" id="UP001374584"/>
    </source>
</evidence>
<accession>A0AAN9QJN1</accession>
<comment type="caution">
    <text evidence="2">The sequence shown here is derived from an EMBL/GenBank/DDBJ whole genome shotgun (WGS) entry which is preliminary data.</text>
</comment>
<keyword evidence="3" id="KW-1185">Reference proteome</keyword>
<keyword evidence="1" id="KW-1133">Transmembrane helix</keyword>
<dbReference type="EMBL" id="JAYMYR010000011">
    <property type="protein sequence ID" value="KAK7333828.1"/>
    <property type="molecule type" value="Genomic_DNA"/>
</dbReference>
<organism evidence="2 3">
    <name type="scientific">Phaseolus coccineus</name>
    <name type="common">Scarlet runner bean</name>
    <name type="synonym">Phaseolus multiflorus</name>
    <dbReference type="NCBI Taxonomy" id="3886"/>
    <lineage>
        <taxon>Eukaryota</taxon>
        <taxon>Viridiplantae</taxon>
        <taxon>Streptophyta</taxon>
        <taxon>Embryophyta</taxon>
        <taxon>Tracheophyta</taxon>
        <taxon>Spermatophyta</taxon>
        <taxon>Magnoliopsida</taxon>
        <taxon>eudicotyledons</taxon>
        <taxon>Gunneridae</taxon>
        <taxon>Pentapetalae</taxon>
        <taxon>rosids</taxon>
        <taxon>fabids</taxon>
        <taxon>Fabales</taxon>
        <taxon>Fabaceae</taxon>
        <taxon>Papilionoideae</taxon>
        <taxon>50 kb inversion clade</taxon>
        <taxon>NPAAA clade</taxon>
        <taxon>indigoferoid/millettioid clade</taxon>
        <taxon>Phaseoleae</taxon>
        <taxon>Phaseolus</taxon>
    </lineage>
</organism>
<evidence type="ECO:0000313" key="2">
    <source>
        <dbReference type="EMBL" id="KAK7333828.1"/>
    </source>
</evidence>
<keyword evidence="1" id="KW-0472">Membrane</keyword>
<feature type="transmembrane region" description="Helical" evidence="1">
    <location>
        <begin position="20"/>
        <end position="43"/>
    </location>
</feature>
<keyword evidence="1" id="KW-0812">Transmembrane</keyword>
<protein>
    <submittedName>
        <fullName evidence="2">Uncharacterized protein</fullName>
    </submittedName>
</protein>
<proteinExistence type="predicted"/>
<name>A0AAN9QJN1_PHACN</name>
<evidence type="ECO:0000256" key="1">
    <source>
        <dbReference type="SAM" id="Phobius"/>
    </source>
</evidence>
<reference evidence="2 3" key="1">
    <citation type="submission" date="2024-01" db="EMBL/GenBank/DDBJ databases">
        <title>The genomes of 5 underutilized Papilionoideae crops provide insights into root nodulation and disease resistanc.</title>
        <authorList>
            <person name="Jiang F."/>
        </authorList>
    </citation>
    <scope>NUCLEOTIDE SEQUENCE [LARGE SCALE GENOMIC DNA]</scope>
    <source>
        <strain evidence="2">JINMINGXINNONG_FW02</strain>
        <tissue evidence="2">Leaves</tissue>
    </source>
</reference>